<gene>
    <name evidence="9" type="ORF">SY83_16830</name>
</gene>
<feature type="transmembrane region" description="Helical" evidence="7">
    <location>
        <begin position="215"/>
        <end position="233"/>
    </location>
</feature>
<comment type="similarity">
    <text evidence="7">Belongs to the binding-protein-dependent transport system permease family.</text>
</comment>
<dbReference type="InterPro" id="IPR000515">
    <property type="entry name" value="MetI-like"/>
</dbReference>
<evidence type="ECO:0000256" key="4">
    <source>
        <dbReference type="ARBA" id="ARBA00022692"/>
    </source>
</evidence>
<feature type="transmembrane region" description="Helical" evidence="7">
    <location>
        <begin position="277"/>
        <end position="299"/>
    </location>
</feature>
<evidence type="ECO:0000256" key="7">
    <source>
        <dbReference type="RuleBase" id="RU363032"/>
    </source>
</evidence>
<evidence type="ECO:0000256" key="1">
    <source>
        <dbReference type="ARBA" id="ARBA00004651"/>
    </source>
</evidence>
<dbReference type="PANTHER" id="PTHR43227:SF11">
    <property type="entry name" value="BLL4140 PROTEIN"/>
    <property type="match status" value="1"/>
</dbReference>
<dbReference type="SUPFAM" id="SSF161098">
    <property type="entry name" value="MetI-like"/>
    <property type="match status" value="1"/>
</dbReference>
<evidence type="ECO:0000313" key="9">
    <source>
        <dbReference type="EMBL" id="ANE48982.1"/>
    </source>
</evidence>
<comment type="subcellular location">
    <subcellularLocation>
        <location evidence="1 7">Cell membrane</location>
        <topology evidence="1 7">Multi-pass membrane protein</topology>
    </subcellularLocation>
</comment>
<feature type="transmembrane region" description="Helical" evidence="7">
    <location>
        <begin position="127"/>
        <end position="152"/>
    </location>
</feature>
<reference evidence="9 10" key="1">
    <citation type="submission" date="2015-01" db="EMBL/GenBank/DDBJ databases">
        <title>Paenibacillus swuensis/DY6/whole genome sequencing.</title>
        <authorList>
            <person name="Kim M.K."/>
            <person name="Srinivasan S."/>
            <person name="Lee J.-J."/>
        </authorList>
    </citation>
    <scope>NUCLEOTIDE SEQUENCE [LARGE SCALE GENOMIC DNA]</scope>
    <source>
        <strain evidence="9 10">DY6</strain>
    </source>
</reference>
<feature type="domain" description="ABC transmembrane type-1" evidence="8">
    <location>
        <begin position="81"/>
        <end position="296"/>
    </location>
</feature>
<dbReference type="Gene3D" id="1.10.3720.10">
    <property type="entry name" value="MetI-like"/>
    <property type="match status" value="1"/>
</dbReference>
<dbReference type="GO" id="GO:0005886">
    <property type="term" value="C:plasma membrane"/>
    <property type="evidence" value="ECO:0007669"/>
    <property type="project" value="UniProtKB-SubCell"/>
</dbReference>
<accession>A0A172TPS4</accession>
<proteinExistence type="inferred from homology"/>
<dbReference type="InterPro" id="IPR050809">
    <property type="entry name" value="UgpAE/MalFG_permease"/>
</dbReference>
<keyword evidence="10" id="KW-1185">Reference proteome</keyword>
<keyword evidence="5 7" id="KW-1133">Transmembrane helix</keyword>
<keyword evidence="3" id="KW-1003">Cell membrane</keyword>
<feature type="transmembrane region" description="Helical" evidence="7">
    <location>
        <begin position="21"/>
        <end position="38"/>
    </location>
</feature>
<dbReference type="InterPro" id="IPR035906">
    <property type="entry name" value="MetI-like_sf"/>
</dbReference>
<evidence type="ECO:0000256" key="2">
    <source>
        <dbReference type="ARBA" id="ARBA00022448"/>
    </source>
</evidence>
<evidence type="ECO:0000313" key="10">
    <source>
        <dbReference type="Proteomes" id="UP000076927"/>
    </source>
</evidence>
<evidence type="ECO:0000256" key="5">
    <source>
        <dbReference type="ARBA" id="ARBA00022989"/>
    </source>
</evidence>
<protein>
    <submittedName>
        <fullName evidence="9">Sugar ABC transporter permease</fullName>
    </submittedName>
</protein>
<evidence type="ECO:0000256" key="6">
    <source>
        <dbReference type="ARBA" id="ARBA00023136"/>
    </source>
</evidence>
<dbReference type="KEGG" id="pswu:SY83_16830"/>
<evidence type="ECO:0000259" key="8">
    <source>
        <dbReference type="PROSITE" id="PS50928"/>
    </source>
</evidence>
<dbReference type="PANTHER" id="PTHR43227">
    <property type="entry name" value="BLL4140 PROTEIN"/>
    <property type="match status" value="1"/>
</dbReference>
<dbReference type="Pfam" id="PF00528">
    <property type="entry name" value="BPD_transp_1"/>
    <property type="match status" value="1"/>
</dbReference>
<keyword evidence="2 7" id="KW-0813">Transport</keyword>
<dbReference type="AlphaFoldDB" id="A0A172TPS4"/>
<keyword evidence="6 7" id="KW-0472">Membrane</keyword>
<dbReference type="GO" id="GO:0055085">
    <property type="term" value="P:transmembrane transport"/>
    <property type="evidence" value="ECO:0007669"/>
    <property type="project" value="InterPro"/>
</dbReference>
<dbReference type="Proteomes" id="UP000076927">
    <property type="component" value="Chromosome"/>
</dbReference>
<evidence type="ECO:0000256" key="3">
    <source>
        <dbReference type="ARBA" id="ARBA00022475"/>
    </source>
</evidence>
<organism evidence="9 10">
    <name type="scientific">Paenibacillus swuensis</name>
    <dbReference type="NCBI Taxonomy" id="1178515"/>
    <lineage>
        <taxon>Bacteria</taxon>
        <taxon>Bacillati</taxon>
        <taxon>Bacillota</taxon>
        <taxon>Bacilli</taxon>
        <taxon>Bacillales</taxon>
        <taxon>Paenibacillaceae</taxon>
        <taxon>Paenibacillus</taxon>
    </lineage>
</organism>
<dbReference type="PROSITE" id="PS50928">
    <property type="entry name" value="ABC_TM1"/>
    <property type="match status" value="1"/>
</dbReference>
<dbReference type="EMBL" id="CP011388">
    <property type="protein sequence ID" value="ANE48982.1"/>
    <property type="molecule type" value="Genomic_DNA"/>
</dbReference>
<dbReference type="CDD" id="cd06261">
    <property type="entry name" value="TM_PBP2"/>
    <property type="match status" value="1"/>
</dbReference>
<dbReference type="STRING" id="1178515.SY83_16830"/>
<dbReference type="PATRIC" id="fig|1178515.4.peg.3383"/>
<sequence>MTKNRTVKHKGLGSRLLKDKTLYLMLIPFIAFYVLFAYKPMYGLLMAFQDYSIFKGISGSEWIGLENFKTFLESEAFIRCLRNTLLINGYSLIFAFPVPIILALMLNELKNQTFKKTVQTMTYMPHFISTVVIVGIVTQFLAPSNGLVNILLDKFGFEKIYFLVEADYFRSIFISMNVWKEAGFNAIIYIAALAGINQDLYEAARMDGANRFKQMIHVTLPGILPTIMIMFILKLGQLLEVGAESIILLYQPATYETADVISTYVYRVGLQEGHHGLATAVGLFDSVIGLILVISANYLSKKYTQSSLW</sequence>
<name>A0A172TPS4_9BACL</name>
<feature type="transmembrane region" description="Helical" evidence="7">
    <location>
        <begin position="172"/>
        <end position="194"/>
    </location>
</feature>
<feature type="transmembrane region" description="Helical" evidence="7">
    <location>
        <begin position="85"/>
        <end position="106"/>
    </location>
</feature>
<keyword evidence="4 7" id="KW-0812">Transmembrane</keyword>